<feature type="domain" description="Disease resistance N-terminal" evidence="10">
    <location>
        <begin position="250"/>
        <end position="336"/>
    </location>
</feature>
<protein>
    <recommendedName>
        <fullName evidence="15">NB-ARC domain-containing protein</fullName>
    </recommendedName>
</protein>
<dbReference type="FunFam" id="3.40.50.300:FF:001091">
    <property type="entry name" value="Probable disease resistance protein At1g61300"/>
    <property type="match status" value="1"/>
</dbReference>
<keyword evidence="6" id="KW-0809">Transit peptide</keyword>
<dbReference type="Proteomes" id="UP000324897">
    <property type="component" value="Chromosome 7"/>
</dbReference>
<dbReference type="PANTHER" id="PTHR23155">
    <property type="entry name" value="DISEASE RESISTANCE PROTEIN RP"/>
    <property type="match status" value="1"/>
</dbReference>
<dbReference type="OrthoDB" id="676284at2759"/>
<dbReference type="Gene3D" id="3.40.50.300">
    <property type="entry name" value="P-loop containing nucleotide triphosphate hydrolases"/>
    <property type="match status" value="1"/>
</dbReference>
<dbReference type="InterPro" id="IPR027417">
    <property type="entry name" value="P-loop_NTPase"/>
</dbReference>
<dbReference type="Pfam" id="PF23559">
    <property type="entry name" value="WHD_DRP"/>
    <property type="match status" value="1"/>
</dbReference>
<comment type="caution">
    <text evidence="13">The sequence shown here is derived from an EMBL/GenBank/DDBJ whole genome shotgun (WGS) entry which is preliminary data.</text>
</comment>
<dbReference type="GO" id="GO:0043531">
    <property type="term" value="F:ADP binding"/>
    <property type="evidence" value="ECO:0007669"/>
    <property type="project" value="InterPro"/>
</dbReference>
<evidence type="ECO:0000313" key="13">
    <source>
        <dbReference type="EMBL" id="TVU17000.1"/>
    </source>
</evidence>
<evidence type="ECO:0000313" key="14">
    <source>
        <dbReference type="Proteomes" id="UP000324897"/>
    </source>
</evidence>
<dbReference type="InterPro" id="IPR044974">
    <property type="entry name" value="Disease_R_plants"/>
</dbReference>
<dbReference type="Pfam" id="PF00931">
    <property type="entry name" value="NB-ARC"/>
    <property type="match status" value="1"/>
</dbReference>
<dbReference type="InterPro" id="IPR055414">
    <property type="entry name" value="LRR_R13L4/SHOC2-like"/>
</dbReference>
<dbReference type="SUPFAM" id="SSF52058">
    <property type="entry name" value="L domain-like"/>
    <property type="match status" value="1"/>
</dbReference>
<dbReference type="Gene3D" id="3.80.10.10">
    <property type="entry name" value="Ribonuclease Inhibitor"/>
    <property type="match status" value="1"/>
</dbReference>
<evidence type="ECO:0000256" key="6">
    <source>
        <dbReference type="ARBA" id="ARBA00022946"/>
    </source>
</evidence>
<dbReference type="InterPro" id="IPR038005">
    <property type="entry name" value="RX-like_CC"/>
</dbReference>
<dbReference type="FunFam" id="1.10.10.10:FF:000322">
    <property type="entry name" value="Probable disease resistance protein At1g63360"/>
    <property type="match status" value="1"/>
</dbReference>
<dbReference type="Gene3D" id="1.10.10.10">
    <property type="entry name" value="Winged helix-like DNA-binding domain superfamily/Winged helix DNA-binding domain"/>
    <property type="match status" value="1"/>
</dbReference>
<dbReference type="GO" id="GO:0009626">
    <property type="term" value="P:plant-type hypersensitive response"/>
    <property type="evidence" value="ECO:0007669"/>
    <property type="project" value="UniProtKB-ARBA"/>
</dbReference>
<dbReference type="Gene3D" id="1.20.5.4130">
    <property type="match status" value="1"/>
</dbReference>
<sequence length="1229" mass="139540">MWMNSSEHFTNSLQARGNILEEAFEVKDTMAQRFNLMPNAHVYTSLMKGLCERGDVDAAVRLKEEIAGKADLVLDSAVYATLVCELFRVRRKSEVVGLLEEMKGREIVADTVVYNAIIAVFCEDDKDPSAAFAVLEDMKKCGCKGVGVNTGFRLKNQGWKHLTHSKENKLGTQHVLQGLDLKSTPMKTARLFHPYLIPDTDTWYFLIPSSTGPRQGISCSIESNHFSRLRAITFQGMVMEEAMVSASHGAMGSLLGKLGELLTDKYKLFKEAKMEIRSLQSELQNMQAFLKDMSGTQNPSEQTKCWMSEVRELSYDIDDSVDEFMLRLEQESSSKPQGFRGFIERCLSLLTTVKARHQITKEFRGLKRLAEEVSERHKRYKVDDATSKQHDETIDPRMLALYTETARLVGIDRPRDELIQLMNEDDVSSQYLKVIAIFGFGGLGKTTLANEIFRKLEGEYHCRGFVVVSQKPNIWKILRKILSQVGYAAPENTDMEIWDVDDLVNALRNFLTGKRYFIVIDDIWNATTWTVISCAFPDNKNGSRVIATTRIETVATACCSNQYQYVYKMKALGTEDSRRLFFKRVFGSDDTCPSYLEEVSNIILKRCGGLPLAIITVSSHLATQGNKLNKEQWEETLDSLGSNLELNPTLEGMRQVLNLSYTSLPHCLKTCVLYLGMYPEDHTISKNDLVRQWVAQGFVSKAIGRDPEDIALGYFNEIVNRSIVQPAYTDSNDDVLSCRVHDMMLDLIIHKCREENFMTATDDIEEISGMLKNVRRLSLYSNGVIDGKSHGSIQLSHVRAFTRFGTSTYIPPLVEFKHLRVLNLEFSARNRGQIPIDLTGISCLFQLRYLKVVTWNQIELPSKISRFQQLETLEIDASKVEIPSDIAHLRRLLHLIIDGGLSLPKGIGNMKSLRTFRFSLLFMSSTDTIIEIGDLTNLRDLQLRFYRQRQSGDEAARQLMHALRSSLEKLCNLRYLRIRHDGCLDELSSLSTTPLLLRKFVTQSGWHSRIPMWIGKLYNLYHLQLFVKEVLGHDIRILAQLPSLTSLHMTIRATPKENMVICRTGFSVLKHLDIGCSRMSRLIFESGAMPKLQMLEIHFNASGWDRHGAAPTGMEHLSSLKEISVQIGGRGAKESSREAAQSMLRKAIDLHPGRPMAKIRCIDGLCIEFDDFVMEEVQSPLMLLWKCNHVVPLTHHINQESRDAPLNVADIRNQGLIVSTLWTWKSIYG</sequence>
<gene>
    <name evidence="13" type="ORF">EJB05_33006</name>
</gene>
<feature type="domain" description="NB-ARC" evidence="9">
    <location>
        <begin position="421"/>
        <end position="588"/>
    </location>
</feature>
<proteinExistence type="inferred from homology"/>
<dbReference type="InterPro" id="IPR058922">
    <property type="entry name" value="WHD_DRP"/>
</dbReference>
<dbReference type="Pfam" id="PF23598">
    <property type="entry name" value="LRR_14"/>
    <property type="match status" value="1"/>
</dbReference>
<dbReference type="AlphaFoldDB" id="A0A5J9U0B2"/>
<keyword evidence="5" id="KW-0611">Plant defense</keyword>
<dbReference type="Pfam" id="PF13812">
    <property type="entry name" value="PPR_3"/>
    <property type="match status" value="1"/>
</dbReference>
<dbReference type="Gene3D" id="1.25.40.10">
    <property type="entry name" value="Tetratricopeptide repeat domain"/>
    <property type="match status" value="1"/>
</dbReference>
<dbReference type="Gramene" id="TVU17000">
    <property type="protein sequence ID" value="TVU17000"/>
    <property type="gene ID" value="EJB05_33006"/>
</dbReference>
<keyword evidence="14" id="KW-1185">Reference proteome</keyword>
<evidence type="ECO:0000256" key="3">
    <source>
        <dbReference type="ARBA" id="ARBA00022737"/>
    </source>
</evidence>
<keyword evidence="4" id="KW-0547">Nucleotide-binding</keyword>
<keyword evidence="3" id="KW-0677">Repeat</keyword>
<dbReference type="PRINTS" id="PR00364">
    <property type="entry name" value="DISEASERSIST"/>
</dbReference>
<dbReference type="CDD" id="cd14798">
    <property type="entry name" value="RX-CC_like"/>
    <property type="match status" value="1"/>
</dbReference>
<dbReference type="GO" id="GO:0042742">
    <property type="term" value="P:defense response to bacterium"/>
    <property type="evidence" value="ECO:0007669"/>
    <property type="project" value="UniProtKB-ARBA"/>
</dbReference>
<evidence type="ECO:0000259" key="11">
    <source>
        <dbReference type="Pfam" id="PF23559"/>
    </source>
</evidence>
<dbReference type="PANTHER" id="PTHR23155:SF906">
    <property type="entry name" value="OS08G0205100 PROTEIN"/>
    <property type="match status" value="1"/>
</dbReference>
<reference evidence="13 14" key="1">
    <citation type="journal article" date="2019" name="Sci. Rep.">
        <title>A high-quality genome of Eragrostis curvula grass provides insights into Poaceae evolution and supports new strategies to enhance forage quality.</title>
        <authorList>
            <person name="Carballo J."/>
            <person name="Santos B.A.C.M."/>
            <person name="Zappacosta D."/>
            <person name="Garbus I."/>
            <person name="Selva J.P."/>
            <person name="Gallo C.A."/>
            <person name="Diaz A."/>
            <person name="Albertini E."/>
            <person name="Caccamo M."/>
            <person name="Echenique V."/>
        </authorList>
    </citation>
    <scope>NUCLEOTIDE SEQUENCE [LARGE SCALE GENOMIC DNA]</scope>
    <source>
        <strain evidence="14">cv. Victoria</strain>
        <tissue evidence="13">Leaf</tissue>
    </source>
</reference>
<dbReference type="GO" id="GO:0002758">
    <property type="term" value="P:innate immune response-activating signaling pathway"/>
    <property type="evidence" value="ECO:0007669"/>
    <property type="project" value="UniProtKB-ARBA"/>
</dbReference>
<dbReference type="NCBIfam" id="TIGR00756">
    <property type="entry name" value="PPR"/>
    <property type="match status" value="1"/>
</dbReference>
<dbReference type="InterPro" id="IPR011990">
    <property type="entry name" value="TPR-like_helical_dom_sf"/>
</dbReference>
<feature type="non-terminal residue" evidence="13">
    <location>
        <position position="1229"/>
    </location>
</feature>
<dbReference type="SUPFAM" id="SSF52540">
    <property type="entry name" value="P-loop containing nucleoside triphosphate hydrolases"/>
    <property type="match status" value="1"/>
</dbReference>
<evidence type="ECO:0000256" key="5">
    <source>
        <dbReference type="ARBA" id="ARBA00022821"/>
    </source>
</evidence>
<feature type="repeat" description="PPR" evidence="8">
    <location>
        <begin position="110"/>
        <end position="145"/>
    </location>
</feature>
<keyword evidence="2" id="KW-0433">Leucine-rich repeat</keyword>
<name>A0A5J9U0B2_9POAL</name>
<feature type="domain" description="Disease resistance R13L4/SHOC-2-like LRR" evidence="12">
    <location>
        <begin position="797"/>
        <end position="1155"/>
    </location>
</feature>
<keyword evidence="7" id="KW-0175">Coiled coil</keyword>
<dbReference type="InterPro" id="IPR036388">
    <property type="entry name" value="WH-like_DNA-bd_sf"/>
</dbReference>
<dbReference type="PROSITE" id="PS51375">
    <property type="entry name" value="PPR"/>
    <property type="match status" value="2"/>
</dbReference>
<dbReference type="Pfam" id="PF12854">
    <property type="entry name" value="PPR_1"/>
    <property type="match status" value="1"/>
</dbReference>
<evidence type="ECO:0000259" key="10">
    <source>
        <dbReference type="Pfam" id="PF18052"/>
    </source>
</evidence>
<evidence type="ECO:0000256" key="8">
    <source>
        <dbReference type="PROSITE-ProRule" id="PRU00708"/>
    </source>
</evidence>
<feature type="domain" description="Disease resistance protein winged helix" evidence="11">
    <location>
        <begin position="677"/>
        <end position="748"/>
    </location>
</feature>
<dbReference type="Pfam" id="PF18052">
    <property type="entry name" value="Rx_N"/>
    <property type="match status" value="1"/>
</dbReference>
<evidence type="ECO:0000256" key="7">
    <source>
        <dbReference type="ARBA" id="ARBA00023054"/>
    </source>
</evidence>
<accession>A0A5J9U0B2</accession>
<comment type="similarity">
    <text evidence="1">Belongs to the disease resistance NB-LRR family.</text>
</comment>
<evidence type="ECO:0000256" key="1">
    <source>
        <dbReference type="ARBA" id="ARBA00008894"/>
    </source>
</evidence>
<evidence type="ECO:0008006" key="15">
    <source>
        <dbReference type="Google" id="ProtNLM"/>
    </source>
</evidence>
<dbReference type="InterPro" id="IPR041118">
    <property type="entry name" value="Rx_N"/>
</dbReference>
<evidence type="ECO:0000259" key="12">
    <source>
        <dbReference type="Pfam" id="PF23598"/>
    </source>
</evidence>
<evidence type="ECO:0000259" key="9">
    <source>
        <dbReference type="Pfam" id="PF00931"/>
    </source>
</evidence>
<dbReference type="InterPro" id="IPR002885">
    <property type="entry name" value="PPR_rpt"/>
</dbReference>
<feature type="repeat" description="PPR" evidence="8">
    <location>
        <begin position="39"/>
        <end position="69"/>
    </location>
</feature>
<evidence type="ECO:0000256" key="2">
    <source>
        <dbReference type="ARBA" id="ARBA00022614"/>
    </source>
</evidence>
<evidence type="ECO:0000256" key="4">
    <source>
        <dbReference type="ARBA" id="ARBA00022741"/>
    </source>
</evidence>
<dbReference type="InterPro" id="IPR002182">
    <property type="entry name" value="NB-ARC"/>
</dbReference>
<dbReference type="EMBL" id="RWGY01000029">
    <property type="protein sequence ID" value="TVU17000.1"/>
    <property type="molecule type" value="Genomic_DNA"/>
</dbReference>
<dbReference type="InterPro" id="IPR032675">
    <property type="entry name" value="LRR_dom_sf"/>
</dbReference>
<organism evidence="13 14">
    <name type="scientific">Eragrostis curvula</name>
    <name type="common">weeping love grass</name>
    <dbReference type="NCBI Taxonomy" id="38414"/>
    <lineage>
        <taxon>Eukaryota</taxon>
        <taxon>Viridiplantae</taxon>
        <taxon>Streptophyta</taxon>
        <taxon>Embryophyta</taxon>
        <taxon>Tracheophyta</taxon>
        <taxon>Spermatophyta</taxon>
        <taxon>Magnoliopsida</taxon>
        <taxon>Liliopsida</taxon>
        <taxon>Poales</taxon>
        <taxon>Poaceae</taxon>
        <taxon>PACMAD clade</taxon>
        <taxon>Chloridoideae</taxon>
        <taxon>Eragrostideae</taxon>
        <taxon>Eragrostidinae</taxon>
        <taxon>Eragrostis</taxon>
    </lineage>
</organism>